<keyword evidence="1" id="KW-0175">Coiled coil</keyword>
<dbReference type="Proteomes" id="UP001492380">
    <property type="component" value="Unassembled WGS sequence"/>
</dbReference>
<reference evidence="3 4" key="1">
    <citation type="submission" date="2024-04" db="EMBL/GenBank/DDBJ databases">
        <title>Phyllosticta paracitricarpa is synonymous to the EU quarantine fungus P. citricarpa based on phylogenomic analyses.</title>
        <authorList>
            <consortium name="Lawrence Berkeley National Laboratory"/>
            <person name="Van Ingen-Buijs V.A."/>
            <person name="Van Westerhoven A.C."/>
            <person name="Haridas S."/>
            <person name="Skiadas P."/>
            <person name="Martin F."/>
            <person name="Groenewald J.Z."/>
            <person name="Crous P.W."/>
            <person name="Seidl M.F."/>
        </authorList>
    </citation>
    <scope>NUCLEOTIDE SEQUENCE [LARGE SCALE GENOMIC DNA]</scope>
    <source>
        <strain evidence="3 4">CBS 123374</strain>
    </source>
</reference>
<gene>
    <name evidence="3" type="ORF">HDK90DRAFT_471013</name>
</gene>
<organism evidence="3 4">
    <name type="scientific">Phyllosticta capitalensis</name>
    <dbReference type="NCBI Taxonomy" id="121624"/>
    <lineage>
        <taxon>Eukaryota</taxon>
        <taxon>Fungi</taxon>
        <taxon>Dikarya</taxon>
        <taxon>Ascomycota</taxon>
        <taxon>Pezizomycotina</taxon>
        <taxon>Dothideomycetes</taxon>
        <taxon>Dothideomycetes incertae sedis</taxon>
        <taxon>Botryosphaeriales</taxon>
        <taxon>Phyllostictaceae</taxon>
        <taxon>Phyllosticta</taxon>
    </lineage>
</organism>
<evidence type="ECO:0000313" key="3">
    <source>
        <dbReference type="EMBL" id="KAK8222704.1"/>
    </source>
</evidence>
<protein>
    <submittedName>
        <fullName evidence="3">Uncharacterized protein</fullName>
    </submittedName>
</protein>
<feature type="coiled-coil region" evidence="1">
    <location>
        <begin position="25"/>
        <end position="59"/>
    </location>
</feature>
<feature type="region of interest" description="Disordered" evidence="2">
    <location>
        <begin position="1"/>
        <end position="24"/>
    </location>
</feature>
<accession>A0ABR1Y8Z1</accession>
<sequence>MASKSPAVPSAHNDRSSEYPTKTALHTLQSTTVELERNIEMMTREIKDLRTARARDKEEIRYLNELRHCSYREIDDLEWDIKIKELEAKGMVEDISGWRQRVLAYSSTLWRYRDEQTTLKKEISDQRKKIETLTQDLEKAKVGQAELFSDLTTLLRLIHDNFVIVPDSIRAAMRKISERIVGPWGQ</sequence>
<comment type="caution">
    <text evidence="3">The sequence shown here is derived from an EMBL/GenBank/DDBJ whole genome shotgun (WGS) entry which is preliminary data.</text>
</comment>
<name>A0ABR1Y8Z1_9PEZI</name>
<evidence type="ECO:0000256" key="1">
    <source>
        <dbReference type="SAM" id="Coils"/>
    </source>
</evidence>
<dbReference type="EMBL" id="JBBWRZ010000015">
    <property type="protein sequence ID" value="KAK8222704.1"/>
    <property type="molecule type" value="Genomic_DNA"/>
</dbReference>
<keyword evidence="4" id="KW-1185">Reference proteome</keyword>
<proteinExistence type="predicted"/>
<evidence type="ECO:0000256" key="2">
    <source>
        <dbReference type="SAM" id="MobiDB-lite"/>
    </source>
</evidence>
<dbReference type="Gene3D" id="1.10.287.1490">
    <property type="match status" value="1"/>
</dbReference>
<feature type="coiled-coil region" evidence="1">
    <location>
        <begin position="116"/>
        <end position="143"/>
    </location>
</feature>
<evidence type="ECO:0000313" key="4">
    <source>
        <dbReference type="Proteomes" id="UP001492380"/>
    </source>
</evidence>